<keyword evidence="2 7" id="KW-0813">Transport</keyword>
<dbReference type="OrthoDB" id="9768177at2"/>
<dbReference type="EMBL" id="FQWQ01000001">
    <property type="protein sequence ID" value="SHG67019.1"/>
    <property type="molecule type" value="Genomic_DNA"/>
</dbReference>
<keyword evidence="5 7" id="KW-0472">Membrane</keyword>
<dbReference type="Pfam" id="PF07715">
    <property type="entry name" value="Plug"/>
    <property type="match status" value="1"/>
</dbReference>
<evidence type="ECO:0000256" key="1">
    <source>
        <dbReference type="ARBA" id="ARBA00004571"/>
    </source>
</evidence>
<organism evidence="10 11">
    <name type="scientific">Chryseolinea serpens</name>
    <dbReference type="NCBI Taxonomy" id="947013"/>
    <lineage>
        <taxon>Bacteria</taxon>
        <taxon>Pseudomonadati</taxon>
        <taxon>Bacteroidota</taxon>
        <taxon>Cytophagia</taxon>
        <taxon>Cytophagales</taxon>
        <taxon>Fulvivirgaceae</taxon>
        <taxon>Chryseolinea</taxon>
    </lineage>
</organism>
<evidence type="ECO:0000256" key="5">
    <source>
        <dbReference type="ARBA" id="ARBA00023136"/>
    </source>
</evidence>
<keyword evidence="6 7" id="KW-0998">Cell outer membrane</keyword>
<comment type="similarity">
    <text evidence="7">Belongs to the TonB-dependent receptor family.</text>
</comment>
<dbReference type="SUPFAM" id="SSF56935">
    <property type="entry name" value="Porins"/>
    <property type="match status" value="1"/>
</dbReference>
<evidence type="ECO:0000256" key="7">
    <source>
        <dbReference type="PROSITE-ProRule" id="PRU01360"/>
    </source>
</evidence>
<accession>A0A1M5LQV4</accession>
<name>A0A1M5LQV4_9BACT</name>
<evidence type="ECO:0000256" key="4">
    <source>
        <dbReference type="ARBA" id="ARBA00022692"/>
    </source>
</evidence>
<dbReference type="Gene3D" id="2.60.40.1120">
    <property type="entry name" value="Carboxypeptidase-like, regulatory domain"/>
    <property type="match status" value="1"/>
</dbReference>
<keyword evidence="4 7" id="KW-0812">Transmembrane</keyword>
<dbReference type="InterPro" id="IPR023996">
    <property type="entry name" value="TonB-dep_OMP_SusC/RagA"/>
</dbReference>
<evidence type="ECO:0000256" key="6">
    <source>
        <dbReference type="ARBA" id="ARBA00023237"/>
    </source>
</evidence>
<dbReference type="NCBIfam" id="TIGR04056">
    <property type="entry name" value="OMP_RagA_SusC"/>
    <property type="match status" value="1"/>
</dbReference>
<dbReference type="SUPFAM" id="SSF49464">
    <property type="entry name" value="Carboxypeptidase regulatory domain-like"/>
    <property type="match status" value="1"/>
</dbReference>
<dbReference type="InterPro" id="IPR008969">
    <property type="entry name" value="CarboxyPept-like_regulatory"/>
</dbReference>
<keyword evidence="11" id="KW-1185">Reference proteome</keyword>
<proteinExistence type="inferred from homology"/>
<evidence type="ECO:0000313" key="11">
    <source>
        <dbReference type="Proteomes" id="UP000184212"/>
    </source>
</evidence>
<evidence type="ECO:0000256" key="3">
    <source>
        <dbReference type="ARBA" id="ARBA00022452"/>
    </source>
</evidence>
<sequence length="1089" mass="117746">MKKLYKRVSLSLAVMLMLASVALAQERVVTGTVADESGNFMPGVNIILKGTAKGTVSDAEGKFSLSVPGNDAVLLITFVGYGTTEVQVGTQTNVEVNLQPDLTSLDEVVVTGYSFDKRRELTGSVSTVKTKDLTVTPTGNVEQLLQGRVAGVTVISNGQPGTTSQVRVRGFGGFGANQPLYIVDGVPTQDISFLNPDDIETTTVLKDAGSASIYGARAAAGVIVYTTKKGKKGQKLNVTFDNMFGFATAGKGLSMMNPQDFADWTWNAIKNTETANAAADGRAVDYAAAIAKFKHPQFGTGATPVIPDYINVGGTAGVVGTVDLAAEKLKYNVDPRNGSIYQVVKANKEGTDWYKAIMRTAPVMRQTIGVSGGGETHRFYIGLSQQNQKGILKNNDFKRYALRANSEFDVLPNLRFGENMQFTYLSKLGLSGAGGGQGISADENDILSAFRMPSIIPIYDEFGGYAGTAAKGFNNPRNPVANRDGQANNTGFQVQGFGNTYLEWDIIPGLTARTSIGGAYNSYSYHNYSRWQYENSENNSSYQFSQGQGYSLSWTFTNTINYKKTFGDHALDVLVGQEALNTGSGWDDTQSGLNPFSWDPAFINMTNTNSRQANGGKYPGANFSSYFGQVKYAFKEKYIITGVIRRDGSSVFGPNNRYGTFPAVSAAWRISSEGFMQSVPFVSDLKIRGGYGAMGNSNSIVQSNIYNQSYLYGGSVGQSSYDIAGSNGSTTGYYRTNIGNADTKWETVLTSNIGIDGQLFGGKLDVIIDFWKKDTKDLLYQLPLPATVGYQAAVPFVNVAKMTNKGIDIFLGNKGNITSGLAYEIALNGSFLHNEITEIGNGQTYMTTVNPGFRGINPIRNQLGQSISAFFGYQVQGLFHNAEEVSSAATQDGAAPGRFRYKDINNDGKIDAADRTFIGSPVPKFTGGFNFTLRYKNFDLVAYLYTSLGNKIFNQSKWFTDFYPSFQGAAISNRVKDSWTPTNTGGKIPVFESASNFSTNTQSSSFYVENGSFLRLQNITLGYNLPTAVLERLKMTKLRLFISGNNLFTITGYKGLDPAVGGAADTNFGIDVGNYPVTRGYTAGLNLAF</sequence>
<evidence type="ECO:0000256" key="2">
    <source>
        <dbReference type="ARBA" id="ARBA00022448"/>
    </source>
</evidence>
<evidence type="ECO:0000256" key="8">
    <source>
        <dbReference type="SAM" id="SignalP"/>
    </source>
</evidence>
<evidence type="ECO:0000259" key="9">
    <source>
        <dbReference type="Pfam" id="PF07715"/>
    </source>
</evidence>
<comment type="subcellular location">
    <subcellularLocation>
        <location evidence="1 7">Cell outer membrane</location>
        <topology evidence="1 7">Multi-pass membrane protein</topology>
    </subcellularLocation>
</comment>
<evidence type="ECO:0000313" key="10">
    <source>
        <dbReference type="EMBL" id="SHG67019.1"/>
    </source>
</evidence>
<dbReference type="InterPro" id="IPR012910">
    <property type="entry name" value="Plug_dom"/>
</dbReference>
<dbReference type="Proteomes" id="UP000184212">
    <property type="component" value="Unassembled WGS sequence"/>
</dbReference>
<dbReference type="InterPro" id="IPR036942">
    <property type="entry name" value="Beta-barrel_TonB_sf"/>
</dbReference>
<dbReference type="AlphaFoldDB" id="A0A1M5LQV4"/>
<dbReference type="Gene3D" id="2.170.130.10">
    <property type="entry name" value="TonB-dependent receptor, plug domain"/>
    <property type="match status" value="1"/>
</dbReference>
<feature type="chain" id="PRO_5012928859" evidence="8">
    <location>
        <begin position="25"/>
        <end position="1089"/>
    </location>
</feature>
<feature type="signal peptide" evidence="8">
    <location>
        <begin position="1"/>
        <end position="24"/>
    </location>
</feature>
<protein>
    <submittedName>
        <fullName evidence="10">TonB-linked outer membrane protein, SusC/RagA family</fullName>
    </submittedName>
</protein>
<dbReference type="GO" id="GO:0009279">
    <property type="term" value="C:cell outer membrane"/>
    <property type="evidence" value="ECO:0007669"/>
    <property type="project" value="UniProtKB-SubCell"/>
</dbReference>
<keyword evidence="3 7" id="KW-1134">Transmembrane beta strand</keyword>
<feature type="domain" description="TonB-dependent receptor plug" evidence="9">
    <location>
        <begin position="118"/>
        <end position="222"/>
    </location>
</feature>
<dbReference type="STRING" id="947013.SAMN04488109_1330"/>
<dbReference type="Pfam" id="PF13715">
    <property type="entry name" value="CarbopepD_reg_2"/>
    <property type="match status" value="1"/>
</dbReference>
<dbReference type="Gene3D" id="2.40.170.20">
    <property type="entry name" value="TonB-dependent receptor, beta-barrel domain"/>
    <property type="match status" value="1"/>
</dbReference>
<dbReference type="PROSITE" id="PS52016">
    <property type="entry name" value="TONB_DEPENDENT_REC_3"/>
    <property type="match status" value="1"/>
</dbReference>
<reference evidence="10 11" key="1">
    <citation type="submission" date="2016-11" db="EMBL/GenBank/DDBJ databases">
        <authorList>
            <person name="Jaros S."/>
            <person name="Januszkiewicz K."/>
            <person name="Wedrychowicz H."/>
        </authorList>
    </citation>
    <scope>NUCLEOTIDE SEQUENCE [LARGE SCALE GENOMIC DNA]</scope>
    <source>
        <strain evidence="10 11">DSM 24574</strain>
    </source>
</reference>
<dbReference type="InterPro" id="IPR039426">
    <property type="entry name" value="TonB-dep_rcpt-like"/>
</dbReference>
<keyword evidence="8" id="KW-0732">Signal</keyword>
<gene>
    <name evidence="10" type="ORF">SAMN04488109_1330</name>
</gene>
<dbReference type="InterPro" id="IPR037066">
    <property type="entry name" value="Plug_dom_sf"/>
</dbReference>